<dbReference type="AlphaFoldDB" id="A0A518CIE7"/>
<dbReference type="RefSeq" id="WP_144993180.1">
    <property type="nucleotide sequence ID" value="NZ_CP036281.1"/>
</dbReference>
<accession>A0A518CIE7</accession>
<sequence>MKIKGAAEQNDFAAEVLLPRPGGESLRLRIRPLPLGFQRRLQEHGLEMPLPPRRVARDSNGKPLRDERGDAVFSVNEQDRDYRLAIDLFHQRVAVLIVAEGLQGDPDVEFESKPPEGAESDWCAYADTLYQELEAARFRAGDLLYLCQEIGKLSNLFDQHVEQSERRFFTERGASTIT</sequence>
<protein>
    <submittedName>
        <fullName evidence="1">Uncharacterized protein</fullName>
    </submittedName>
</protein>
<name>A0A518CIE7_9PLAN</name>
<proteinExistence type="predicted"/>
<dbReference type="KEGG" id="plon:Pla110_06810"/>
<gene>
    <name evidence="1" type="ORF">Pla110_06810</name>
</gene>
<reference evidence="1 2" key="1">
    <citation type="submission" date="2019-02" db="EMBL/GenBank/DDBJ databases">
        <title>Deep-cultivation of Planctomycetes and their phenomic and genomic characterization uncovers novel biology.</title>
        <authorList>
            <person name="Wiegand S."/>
            <person name="Jogler M."/>
            <person name="Boedeker C."/>
            <person name="Pinto D."/>
            <person name="Vollmers J."/>
            <person name="Rivas-Marin E."/>
            <person name="Kohn T."/>
            <person name="Peeters S.H."/>
            <person name="Heuer A."/>
            <person name="Rast P."/>
            <person name="Oberbeckmann S."/>
            <person name="Bunk B."/>
            <person name="Jeske O."/>
            <person name="Meyerdierks A."/>
            <person name="Storesund J.E."/>
            <person name="Kallscheuer N."/>
            <person name="Luecker S."/>
            <person name="Lage O.M."/>
            <person name="Pohl T."/>
            <person name="Merkel B.J."/>
            <person name="Hornburger P."/>
            <person name="Mueller R.-W."/>
            <person name="Bruemmer F."/>
            <person name="Labrenz M."/>
            <person name="Spormann A.M."/>
            <person name="Op den Camp H."/>
            <person name="Overmann J."/>
            <person name="Amann R."/>
            <person name="Jetten M.S.M."/>
            <person name="Mascher T."/>
            <person name="Medema M.H."/>
            <person name="Devos D.P."/>
            <person name="Kaster A.-K."/>
            <person name="Ovreas L."/>
            <person name="Rohde M."/>
            <person name="Galperin M.Y."/>
            <person name="Jogler C."/>
        </authorList>
    </citation>
    <scope>NUCLEOTIDE SEQUENCE [LARGE SCALE GENOMIC DNA]</scope>
    <source>
        <strain evidence="1 2">Pla110</strain>
    </source>
</reference>
<dbReference type="Proteomes" id="UP000317178">
    <property type="component" value="Chromosome"/>
</dbReference>
<evidence type="ECO:0000313" key="2">
    <source>
        <dbReference type="Proteomes" id="UP000317178"/>
    </source>
</evidence>
<dbReference type="EMBL" id="CP036281">
    <property type="protein sequence ID" value="QDU78977.1"/>
    <property type="molecule type" value="Genomic_DNA"/>
</dbReference>
<dbReference type="OrthoDB" id="213046at2"/>
<organism evidence="1 2">
    <name type="scientific">Polystyrenella longa</name>
    <dbReference type="NCBI Taxonomy" id="2528007"/>
    <lineage>
        <taxon>Bacteria</taxon>
        <taxon>Pseudomonadati</taxon>
        <taxon>Planctomycetota</taxon>
        <taxon>Planctomycetia</taxon>
        <taxon>Planctomycetales</taxon>
        <taxon>Planctomycetaceae</taxon>
        <taxon>Polystyrenella</taxon>
    </lineage>
</organism>
<evidence type="ECO:0000313" key="1">
    <source>
        <dbReference type="EMBL" id="QDU78977.1"/>
    </source>
</evidence>
<keyword evidence="2" id="KW-1185">Reference proteome</keyword>